<gene>
    <name evidence="1" type="ORF">CWI38_0617p0020</name>
</gene>
<proteinExistence type="predicted"/>
<evidence type="ECO:0000313" key="2">
    <source>
        <dbReference type="Proteomes" id="UP000292282"/>
    </source>
</evidence>
<dbReference type="AlphaFoldDB" id="A0A4Q9LVS5"/>
<reference evidence="1 2" key="1">
    <citation type="submission" date="2017-12" db="EMBL/GenBank/DDBJ databases">
        <authorList>
            <person name="Pombert J.-F."/>
            <person name="Haag K.L."/>
            <person name="Ebert D."/>
        </authorList>
    </citation>
    <scope>NUCLEOTIDE SEQUENCE [LARGE SCALE GENOMIC DNA]</scope>
    <source>
        <strain evidence="1">IL-G-3</strain>
    </source>
</reference>
<dbReference type="Proteomes" id="UP000292282">
    <property type="component" value="Unassembled WGS sequence"/>
</dbReference>
<comment type="caution">
    <text evidence="1">The sequence shown here is derived from an EMBL/GenBank/DDBJ whole genome shotgun (WGS) entry which is preliminary data.</text>
</comment>
<accession>A0A4Q9LVS5</accession>
<protein>
    <submittedName>
        <fullName evidence="1">Uncharacterized protein</fullName>
    </submittedName>
</protein>
<dbReference type="VEuPathDB" id="MicrosporidiaDB:CWI38_0617p0020"/>
<dbReference type="EMBL" id="PITK01000617">
    <property type="protein sequence ID" value="TBU12819.1"/>
    <property type="molecule type" value="Genomic_DNA"/>
</dbReference>
<name>A0A4Q9LVS5_9MICR</name>
<evidence type="ECO:0000313" key="1">
    <source>
        <dbReference type="EMBL" id="TBU12819.1"/>
    </source>
</evidence>
<keyword evidence="2" id="KW-1185">Reference proteome</keyword>
<organism evidence="1 2">
    <name type="scientific">Hamiltosporidium tvaerminnensis</name>
    <dbReference type="NCBI Taxonomy" id="1176355"/>
    <lineage>
        <taxon>Eukaryota</taxon>
        <taxon>Fungi</taxon>
        <taxon>Fungi incertae sedis</taxon>
        <taxon>Microsporidia</taxon>
        <taxon>Dubosqiidae</taxon>
        <taxon>Hamiltosporidium</taxon>
    </lineage>
</organism>
<sequence>MIKLFNETFGRNTYYLFGNYNLYIIDTIGSVLYEEDTLIRKTTLKTAMKQYIISFGFSCDPALYEYIIMSYPLRNFEFKSFSHNTEFHYFLSLKNKKDYDYKFKILLKHSYITFEFNFNWCNAEQTVNKWKPKSFFYLCVTNKNDYEMMEIVRKSDPRYFILKNVSSNTKYFLDFCLSYNNRERERVDLERAELRYSFTK</sequence>